<dbReference type="AlphaFoldDB" id="A0A6C0JFS0"/>
<dbReference type="Pfam" id="PF01191">
    <property type="entry name" value="RNA_pol_Rpb5_C"/>
    <property type="match status" value="1"/>
</dbReference>
<dbReference type="GO" id="GO:0005736">
    <property type="term" value="C:RNA polymerase I complex"/>
    <property type="evidence" value="ECO:0007669"/>
    <property type="project" value="TreeGrafter"/>
</dbReference>
<organism evidence="3">
    <name type="scientific">viral metagenome</name>
    <dbReference type="NCBI Taxonomy" id="1070528"/>
    <lineage>
        <taxon>unclassified sequences</taxon>
        <taxon>metagenomes</taxon>
        <taxon>organismal metagenomes</taxon>
    </lineage>
</organism>
<evidence type="ECO:0000256" key="1">
    <source>
        <dbReference type="ARBA" id="ARBA00023163"/>
    </source>
</evidence>
<sequence length="190" mass="21432">MAPTEETALDTLRLFFSRRGLPTDTTRITTDDVEKANLYTIGKVLVIFNQKQTTSIPDIGNYRKFATENAYAQGMVVVSRSKPSDNALLAMKAVAKDRVQFFYLPELQYDITQSRWSMPHRILKPDEVTVLLKEKNISKPEVQLLSIDSQDIQARIIGAIPGDVVEVIRHSDTAGQSKVWRYCVTDANIV</sequence>
<keyword evidence="1" id="KW-0804">Transcription</keyword>
<dbReference type="InterPro" id="IPR014381">
    <property type="entry name" value="Arch_Rpo5/euc_Rpb5"/>
</dbReference>
<dbReference type="GO" id="GO:0005666">
    <property type="term" value="C:RNA polymerase III complex"/>
    <property type="evidence" value="ECO:0007669"/>
    <property type="project" value="TreeGrafter"/>
</dbReference>
<dbReference type="PANTHER" id="PTHR10535">
    <property type="entry name" value="DNA-DIRECTED RNA POLYMERASES I, II, AND III SUBUNIT RPABC1"/>
    <property type="match status" value="1"/>
</dbReference>
<dbReference type="GO" id="GO:0006366">
    <property type="term" value="P:transcription by RNA polymerase II"/>
    <property type="evidence" value="ECO:0007669"/>
    <property type="project" value="TreeGrafter"/>
</dbReference>
<dbReference type="PIRSF" id="PIRSF000747">
    <property type="entry name" value="RPB5"/>
    <property type="match status" value="1"/>
</dbReference>
<accession>A0A6C0JFS0</accession>
<reference evidence="3" key="1">
    <citation type="journal article" date="2020" name="Nature">
        <title>Giant virus diversity and host interactions through global metagenomics.</title>
        <authorList>
            <person name="Schulz F."/>
            <person name="Roux S."/>
            <person name="Paez-Espino D."/>
            <person name="Jungbluth S."/>
            <person name="Walsh D.A."/>
            <person name="Denef V.J."/>
            <person name="McMahon K.D."/>
            <person name="Konstantinidis K.T."/>
            <person name="Eloe-Fadrosh E.A."/>
            <person name="Kyrpides N.C."/>
            <person name="Woyke T."/>
        </authorList>
    </citation>
    <scope>NUCLEOTIDE SEQUENCE</scope>
    <source>
        <strain evidence="3">GVMAG-M-3300027708-51</strain>
    </source>
</reference>
<dbReference type="PANTHER" id="PTHR10535:SF0">
    <property type="entry name" value="DNA-DIRECTED RNA POLYMERASES I, II, AND III SUBUNIT RPABC1"/>
    <property type="match status" value="1"/>
</dbReference>
<evidence type="ECO:0000259" key="2">
    <source>
        <dbReference type="Pfam" id="PF01191"/>
    </source>
</evidence>
<dbReference type="Gene3D" id="3.90.940.20">
    <property type="entry name" value="RPB5-like RNA polymerase subunit"/>
    <property type="match status" value="1"/>
</dbReference>
<feature type="domain" description="RNA polymerase subunit H/Rpb5 C-terminal" evidence="2">
    <location>
        <begin position="110"/>
        <end position="183"/>
    </location>
</feature>
<dbReference type="GO" id="GO:0042797">
    <property type="term" value="P:tRNA transcription by RNA polymerase III"/>
    <property type="evidence" value="ECO:0007669"/>
    <property type="project" value="TreeGrafter"/>
</dbReference>
<dbReference type="GO" id="GO:0005665">
    <property type="term" value="C:RNA polymerase II, core complex"/>
    <property type="evidence" value="ECO:0007669"/>
    <property type="project" value="TreeGrafter"/>
</dbReference>
<evidence type="ECO:0000313" key="3">
    <source>
        <dbReference type="EMBL" id="QHU04472.1"/>
    </source>
</evidence>
<name>A0A6C0JFS0_9ZZZZ</name>
<dbReference type="InterPro" id="IPR035913">
    <property type="entry name" value="RPB5-like_sf"/>
</dbReference>
<dbReference type="SUPFAM" id="SSF55287">
    <property type="entry name" value="RPB5-like RNA polymerase subunit"/>
    <property type="match status" value="1"/>
</dbReference>
<dbReference type="GO" id="GO:0003899">
    <property type="term" value="F:DNA-directed RNA polymerase activity"/>
    <property type="evidence" value="ECO:0007669"/>
    <property type="project" value="InterPro"/>
</dbReference>
<proteinExistence type="predicted"/>
<dbReference type="GO" id="GO:0003677">
    <property type="term" value="F:DNA binding"/>
    <property type="evidence" value="ECO:0007669"/>
    <property type="project" value="InterPro"/>
</dbReference>
<dbReference type="InterPro" id="IPR000783">
    <property type="entry name" value="RNA_pol_subH/Rpb5_C"/>
</dbReference>
<dbReference type="EMBL" id="MN740401">
    <property type="protein sequence ID" value="QHU04472.1"/>
    <property type="molecule type" value="Genomic_DNA"/>
</dbReference>
<dbReference type="GO" id="GO:0006362">
    <property type="term" value="P:transcription elongation by RNA polymerase I"/>
    <property type="evidence" value="ECO:0007669"/>
    <property type="project" value="TreeGrafter"/>
</dbReference>
<protein>
    <recommendedName>
        <fullName evidence="2">RNA polymerase subunit H/Rpb5 C-terminal domain-containing protein</fullName>
    </recommendedName>
</protein>